<feature type="domain" description="Transposase-associated" evidence="1">
    <location>
        <begin position="4"/>
        <end position="81"/>
    </location>
</feature>
<protein>
    <recommendedName>
        <fullName evidence="1">Transposase-associated domain-containing protein</fullName>
    </recommendedName>
</protein>
<gene>
    <name evidence="2" type="ORF">LSAT_V11C700374150</name>
</gene>
<dbReference type="PANTHER" id="PTHR10775:SF179">
    <property type="entry name" value="TRANSPOSON, EN_SPM-LIKE, TRANSPOSASE-ASSOCIATED DOMAIN PROTEIN"/>
    <property type="match status" value="1"/>
</dbReference>
<reference evidence="2 3" key="1">
    <citation type="journal article" date="2017" name="Nat. Commun.">
        <title>Genome assembly with in vitro proximity ligation data and whole-genome triplication in lettuce.</title>
        <authorList>
            <person name="Reyes-Chin-Wo S."/>
            <person name="Wang Z."/>
            <person name="Yang X."/>
            <person name="Kozik A."/>
            <person name="Arikit S."/>
            <person name="Song C."/>
            <person name="Xia L."/>
            <person name="Froenicke L."/>
            <person name="Lavelle D.O."/>
            <person name="Truco M.J."/>
            <person name="Xia R."/>
            <person name="Zhu S."/>
            <person name="Xu C."/>
            <person name="Xu H."/>
            <person name="Xu X."/>
            <person name="Cox K."/>
            <person name="Korf I."/>
            <person name="Meyers B.C."/>
            <person name="Michelmore R.W."/>
        </authorList>
    </citation>
    <scope>NUCLEOTIDE SEQUENCE [LARGE SCALE GENOMIC DNA]</scope>
    <source>
        <strain evidence="3">cv. Salinas</strain>
        <tissue evidence="2">Seedlings</tissue>
    </source>
</reference>
<dbReference type="EMBL" id="NBSK02000007">
    <property type="protein sequence ID" value="KAJ0197822.1"/>
    <property type="molecule type" value="Genomic_DNA"/>
</dbReference>
<dbReference type="Pfam" id="PF13963">
    <property type="entry name" value="Transpos_assoc"/>
    <property type="match status" value="1"/>
</dbReference>
<name>A0A9R1X6Q1_LACSA</name>
<sequence length="406" mass="47156">MGVPRSTQQYNDAVLKFINHTITDYKVAMNINTYKHLKKLKIPCLYTECVNHICQCVVTVEFHLFRYGIDQIYTNWTNHGEKETPTSNLGHIILCGFHGFCILRNSKRSPRNNRDEAPLQGICADFTRLYTAFQLVNVKSKDGMLRGDNELCNSAYEAKKELKEMHYRIQKYMHEQVQRHQSMSLLWEIKMEGARKKTYENIPAKLFQSKTNAKDFIWHTPDRKVEPDIFRHPTDSPALFAIEDKFPDFAIEPRNMRLGILDDGVDVHGGNGNHSTWPILSVIYNLPPWLCMKRNFIMLCLLISEMPRNNIYVFLAPFIDDLKLLFDVGVETFDAYTTNIFSLHAVVLWTINDYPTLSTLSGRPYSRYKSCVVCGEETYSIMLPNSNKQCYVGQNVIYHINIRLEV</sequence>
<evidence type="ECO:0000259" key="1">
    <source>
        <dbReference type="Pfam" id="PF13963"/>
    </source>
</evidence>
<evidence type="ECO:0000313" key="2">
    <source>
        <dbReference type="EMBL" id="KAJ0197822.1"/>
    </source>
</evidence>
<keyword evidence="3" id="KW-1185">Reference proteome</keyword>
<dbReference type="AlphaFoldDB" id="A0A9R1X6Q1"/>
<proteinExistence type="predicted"/>
<dbReference type="Pfam" id="PF02992">
    <property type="entry name" value="Transposase_21"/>
    <property type="match status" value="1"/>
</dbReference>
<dbReference type="InterPro" id="IPR004242">
    <property type="entry name" value="Transposase_21"/>
</dbReference>
<dbReference type="InterPro" id="IPR029480">
    <property type="entry name" value="Transpos_assoc"/>
</dbReference>
<dbReference type="PANTHER" id="PTHR10775">
    <property type="entry name" value="OS08G0208400 PROTEIN"/>
    <property type="match status" value="1"/>
</dbReference>
<comment type="caution">
    <text evidence="2">The sequence shown here is derived from an EMBL/GenBank/DDBJ whole genome shotgun (WGS) entry which is preliminary data.</text>
</comment>
<dbReference type="Proteomes" id="UP000235145">
    <property type="component" value="Unassembled WGS sequence"/>
</dbReference>
<organism evidence="2 3">
    <name type="scientific">Lactuca sativa</name>
    <name type="common">Garden lettuce</name>
    <dbReference type="NCBI Taxonomy" id="4236"/>
    <lineage>
        <taxon>Eukaryota</taxon>
        <taxon>Viridiplantae</taxon>
        <taxon>Streptophyta</taxon>
        <taxon>Embryophyta</taxon>
        <taxon>Tracheophyta</taxon>
        <taxon>Spermatophyta</taxon>
        <taxon>Magnoliopsida</taxon>
        <taxon>eudicotyledons</taxon>
        <taxon>Gunneridae</taxon>
        <taxon>Pentapetalae</taxon>
        <taxon>asterids</taxon>
        <taxon>campanulids</taxon>
        <taxon>Asterales</taxon>
        <taxon>Asteraceae</taxon>
        <taxon>Cichorioideae</taxon>
        <taxon>Cichorieae</taxon>
        <taxon>Lactucinae</taxon>
        <taxon>Lactuca</taxon>
    </lineage>
</organism>
<accession>A0A9R1X6Q1</accession>
<evidence type="ECO:0000313" key="3">
    <source>
        <dbReference type="Proteomes" id="UP000235145"/>
    </source>
</evidence>